<feature type="domain" description="Spore germination GerAC-like C-terminal" evidence="1">
    <location>
        <begin position="1"/>
        <end position="109"/>
    </location>
</feature>
<dbReference type="Proteomes" id="UP000049855">
    <property type="component" value="Unassembled WGS sequence"/>
</dbReference>
<sequence>MENGTPVIYVDIKATAVLRKSSRDKGSEFLLLEEINIAEQKLADHIRSDVDAALNKGQKELQADIFGFGFALFRKSPPLWKNEYEAKWADIFPDIPVHVTIDVTVPNTGTNIKRLIVK</sequence>
<dbReference type="InterPro" id="IPR038501">
    <property type="entry name" value="Spore_GerAC_C_sf"/>
</dbReference>
<dbReference type="Gene3D" id="3.30.300.210">
    <property type="entry name" value="Nutrient germinant receptor protein C, domain 3"/>
    <property type="match status" value="1"/>
</dbReference>
<dbReference type="Pfam" id="PF05504">
    <property type="entry name" value="Spore_GerAC"/>
    <property type="match status" value="1"/>
</dbReference>
<dbReference type="InterPro" id="IPR008844">
    <property type="entry name" value="Spore_GerAC-like"/>
</dbReference>
<gene>
    <name evidence="2" type="ORF">SpAn4DRAFT_1227</name>
</gene>
<dbReference type="EMBL" id="CTRP01000003">
    <property type="protein sequence ID" value="CQR70258.1"/>
    <property type="molecule type" value="Genomic_DNA"/>
</dbReference>
<organism evidence="2 3">
    <name type="scientific">Sporomusa ovata</name>
    <dbReference type="NCBI Taxonomy" id="2378"/>
    <lineage>
        <taxon>Bacteria</taxon>
        <taxon>Bacillati</taxon>
        <taxon>Bacillota</taxon>
        <taxon>Negativicutes</taxon>
        <taxon>Selenomonadales</taxon>
        <taxon>Sporomusaceae</taxon>
        <taxon>Sporomusa</taxon>
    </lineage>
</organism>
<evidence type="ECO:0000313" key="2">
    <source>
        <dbReference type="EMBL" id="CQR70258.1"/>
    </source>
</evidence>
<dbReference type="GO" id="GO:0016020">
    <property type="term" value="C:membrane"/>
    <property type="evidence" value="ECO:0007669"/>
    <property type="project" value="InterPro"/>
</dbReference>
<protein>
    <recommendedName>
        <fullName evidence="1">Spore germination GerAC-like C-terminal domain-containing protein</fullName>
    </recommendedName>
</protein>
<keyword evidence="3" id="KW-1185">Reference proteome</keyword>
<accession>A0A0U1KS60</accession>
<name>A0A0U1KS60_9FIRM</name>
<dbReference type="PANTHER" id="PTHR35789:SF1">
    <property type="entry name" value="SPORE GERMINATION PROTEIN B3"/>
    <property type="match status" value="1"/>
</dbReference>
<dbReference type="GO" id="GO:0009847">
    <property type="term" value="P:spore germination"/>
    <property type="evidence" value="ECO:0007669"/>
    <property type="project" value="InterPro"/>
</dbReference>
<dbReference type="AlphaFoldDB" id="A0A0U1KS60"/>
<reference evidence="3" key="1">
    <citation type="submission" date="2015-03" db="EMBL/GenBank/DDBJ databases">
        <authorList>
            <person name="Nijsse Bart"/>
        </authorList>
    </citation>
    <scope>NUCLEOTIDE SEQUENCE [LARGE SCALE GENOMIC DNA]</scope>
</reference>
<dbReference type="InterPro" id="IPR046953">
    <property type="entry name" value="Spore_GerAC-like_C"/>
</dbReference>
<proteinExistence type="predicted"/>
<dbReference type="PANTHER" id="PTHR35789">
    <property type="entry name" value="SPORE GERMINATION PROTEIN B3"/>
    <property type="match status" value="1"/>
</dbReference>
<evidence type="ECO:0000259" key="1">
    <source>
        <dbReference type="Pfam" id="PF05504"/>
    </source>
</evidence>
<evidence type="ECO:0000313" key="3">
    <source>
        <dbReference type="Proteomes" id="UP000049855"/>
    </source>
</evidence>